<name>A0A2N5AIE7_KLEVA</name>
<keyword evidence="1" id="KW-0472">Membrane</keyword>
<dbReference type="EMBL" id="PICB01000368">
    <property type="protein sequence ID" value="PLP46589.1"/>
    <property type="molecule type" value="Genomic_DNA"/>
</dbReference>
<reference evidence="2 3" key="2">
    <citation type="submission" date="2018-01" db="EMBL/GenBank/DDBJ databases">
        <title>Genomic study of Klebsiella pneumoniae.</title>
        <authorList>
            <person name="Yang Y."/>
            <person name="Bicalho R."/>
        </authorList>
    </citation>
    <scope>NUCLEOTIDE SEQUENCE [LARGE SCALE GENOMIC DNA]</scope>
    <source>
        <strain evidence="2 3">A5</strain>
    </source>
</reference>
<keyword evidence="1" id="KW-0812">Transmembrane</keyword>
<feature type="transmembrane region" description="Helical" evidence="1">
    <location>
        <begin position="44"/>
        <end position="61"/>
    </location>
</feature>
<evidence type="ECO:0000256" key="1">
    <source>
        <dbReference type="SAM" id="Phobius"/>
    </source>
</evidence>
<proteinExistence type="predicted"/>
<comment type="caution">
    <text evidence="2">The sequence shown here is derived from an EMBL/GenBank/DDBJ whole genome shotgun (WGS) entry which is preliminary data.</text>
</comment>
<protein>
    <submittedName>
        <fullName evidence="2">Uncharacterized protein</fullName>
    </submittedName>
</protein>
<dbReference type="AlphaFoldDB" id="A0A2N5AIE7"/>
<gene>
    <name evidence="2" type="ORF">CWM98_09410</name>
</gene>
<evidence type="ECO:0000313" key="2">
    <source>
        <dbReference type="EMBL" id="PLP46589.1"/>
    </source>
</evidence>
<evidence type="ECO:0000313" key="3">
    <source>
        <dbReference type="Proteomes" id="UP000234473"/>
    </source>
</evidence>
<keyword evidence="1" id="KW-1133">Transmembrane helix</keyword>
<dbReference type="Proteomes" id="UP000234473">
    <property type="component" value="Unassembled WGS sequence"/>
</dbReference>
<sequence length="76" mass="9555">MDYEDKTNITHHTFPCYQGSRYGIRYFRYRAGWFFFFSVNEYKFLWGSLSVVEFLVGYLIYRFSYAYIYDEWNDYH</sequence>
<organism evidence="2 3">
    <name type="scientific">Klebsiella variicola</name>
    <dbReference type="NCBI Taxonomy" id="244366"/>
    <lineage>
        <taxon>Bacteria</taxon>
        <taxon>Pseudomonadati</taxon>
        <taxon>Pseudomonadota</taxon>
        <taxon>Gammaproteobacteria</taxon>
        <taxon>Enterobacterales</taxon>
        <taxon>Enterobacteriaceae</taxon>
        <taxon>Klebsiella/Raoultella group</taxon>
        <taxon>Klebsiella</taxon>
        <taxon>Klebsiella pneumoniae complex</taxon>
    </lineage>
</organism>
<reference evidence="2 3" key="1">
    <citation type="submission" date="2017-11" db="EMBL/GenBank/DDBJ databases">
        <authorList>
            <person name="Han C.G."/>
        </authorList>
    </citation>
    <scope>NUCLEOTIDE SEQUENCE [LARGE SCALE GENOMIC DNA]</scope>
    <source>
        <strain evidence="2 3">A5</strain>
    </source>
</reference>
<accession>A0A2N5AIE7</accession>